<dbReference type="InterPro" id="IPR032710">
    <property type="entry name" value="NTF2-like_dom_sf"/>
</dbReference>
<dbReference type="eggNOG" id="COG3631">
    <property type="taxonomic scope" value="Bacteria"/>
</dbReference>
<proteinExistence type="predicted"/>
<gene>
    <name evidence="2" type="ordered locus">Bcav_3328</name>
</gene>
<dbReference type="CDD" id="cd00531">
    <property type="entry name" value="NTF2_like"/>
    <property type="match status" value="1"/>
</dbReference>
<dbReference type="Pfam" id="PF12680">
    <property type="entry name" value="SnoaL_2"/>
    <property type="match status" value="1"/>
</dbReference>
<keyword evidence="3" id="KW-1185">Reference proteome</keyword>
<evidence type="ECO:0000259" key="1">
    <source>
        <dbReference type="Pfam" id="PF12680"/>
    </source>
</evidence>
<dbReference type="SUPFAM" id="SSF54427">
    <property type="entry name" value="NTF2-like"/>
    <property type="match status" value="1"/>
</dbReference>
<dbReference type="AlphaFoldDB" id="C5C1G1"/>
<dbReference type="EMBL" id="CP001618">
    <property type="protein sequence ID" value="ACQ81571.1"/>
    <property type="molecule type" value="Genomic_DNA"/>
</dbReference>
<accession>C5C1G1</accession>
<dbReference type="RefSeq" id="WP_015883808.1">
    <property type="nucleotide sequence ID" value="NC_012669.1"/>
</dbReference>
<dbReference type="Proteomes" id="UP000007962">
    <property type="component" value="Chromosome"/>
</dbReference>
<feature type="domain" description="SnoaL-like" evidence="1">
    <location>
        <begin position="29"/>
        <end position="127"/>
    </location>
</feature>
<dbReference type="OrthoDB" id="3681559at2"/>
<organism evidence="2 3">
    <name type="scientific">Beutenbergia cavernae (strain ATCC BAA-8 / DSM 12333 / CCUG 43141 / JCM 11478 / NBRC 16432 / NCIMB 13614 / HKI 0122)</name>
    <dbReference type="NCBI Taxonomy" id="471853"/>
    <lineage>
        <taxon>Bacteria</taxon>
        <taxon>Bacillati</taxon>
        <taxon>Actinomycetota</taxon>
        <taxon>Actinomycetes</taxon>
        <taxon>Micrococcales</taxon>
        <taxon>Beutenbergiaceae</taxon>
        <taxon>Beutenbergia</taxon>
    </lineage>
</organism>
<dbReference type="HOGENOM" id="CLU_124277_1_2_11"/>
<sequence length="153" mass="16236">MTSQPTKAGSPLDVAEQVRRMVTGRYGIAFADLFAADGVLEYPFAAPGTPTRLAGREQIRAYVDAVSARSRRAIEIDDVTLVAHEGVDPEVVVVEIAHSGTSHALGGPYRFEAVGVIRVRDGEIVHYRDYMNPVAMAQLVGATAELATALGAG</sequence>
<reference evidence="2 3" key="1">
    <citation type="journal article" date="2009" name="Stand. Genomic Sci.">
        <title>Complete genome sequence of Beutenbergia cavernae type strain (HKI 0122).</title>
        <authorList>
            <person name="Land M."/>
            <person name="Pukall R."/>
            <person name="Abt B."/>
            <person name="Goker M."/>
            <person name="Rohde M."/>
            <person name="Glavina Del Rio T."/>
            <person name="Tice H."/>
            <person name="Copeland A."/>
            <person name="Cheng J.F."/>
            <person name="Lucas S."/>
            <person name="Chen F."/>
            <person name="Nolan M."/>
            <person name="Bruce D."/>
            <person name="Goodwin L."/>
            <person name="Pitluck S."/>
            <person name="Ivanova N."/>
            <person name="Mavromatis K."/>
            <person name="Ovchinnikova G."/>
            <person name="Pati A."/>
            <person name="Chen A."/>
            <person name="Palaniappan K."/>
            <person name="Hauser L."/>
            <person name="Chang Y.J."/>
            <person name="Jefferies C.C."/>
            <person name="Saunders E."/>
            <person name="Brettin T."/>
            <person name="Detter J.C."/>
            <person name="Han C."/>
            <person name="Chain P."/>
            <person name="Bristow J."/>
            <person name="Eisen J.A."/>
            <person name="Markowitz V."/>
            <person name="Hugenholtz P."/>
            <person name="Kyrpides N.C."/>
            <person name="Klenk H.P."/>
            <person name="Lapidus A."/>
        </authorList>
    </citation>
    <scope>NUCLEOTIDE SEQUENCE [LARGE SCALE GENOMIC DNA]</scope>
    <source>
        <strain evidence="3">ATCC BAA-8 / DSM 12333 / NBRC 16432</strain>
    </source>
</reference>
<dbReference type="Gene3D" id="3.10.450.50">
    <property type="match status" value="1"/>
</dbReference>
<evidence type="ECO:0000313" key="2">
    <source>
        <dbReference type="EMBL" id="ACQ81571.1"/>
    </source>
</evidence>
<name>C5C1G1_BEUC1</name>
<protein>
    <recommendedName>
        <fullName evidence="1">SnoaL-like domain-containing protein</fullName>
    </recommendedName>
</protein>
<dbReference type="STRING" id="471853.Bcav_3328"/>
<dbReference type="KEGG" id="bcv:Bcav_3328"/>
<dbReference type="InterPro" id="IPR037401">
    <property type="entry name" value="SnoaL-like"/>
</dbReference>
<evidence type="ECO:0000313" key="3">
    <source>
        <dbReference type="Proteomes" id="UP000007962"/>
    </source>
</evidence>